<evidence type="ECO:0000313" key="7">
    <source>
        <dbReference type="Proteomes" id="UP000274448"/>
    </source>
</evidence>
<organism evidence="2 5">
    <name type="scientific">Acanthamoeba polyphaga mimivirus</name>
    <name type="common">APMV</name>
    <dbReference type="NCBI Taxonomy" id="212035"/>
    <lineage>
        <taxon>Viruses</taxon>
        <taxon>Varidnaviria</taxon>
        <taxon>Bamfordvirae</taxon>
        <taxon>Nucleocytoviricota</taxon>
        <taxon>Megaviricetes</taxon>
        <taxon>Imitervirales</taxon>
        <taxon>Mimiviridae</taxon>
        <taxon>Megamimivirinae</taxon>
        <taxon>Mimivirus</taxon>
        <taxon>Mimivirus bradfordmassiliense</taxon>
    </lineage>
</organism>
<gene>
    <name evidence="2" type="primary">R843</name>
</gene>
<dbReference type="EMBL" id="KM982403">
    <property type="protein sequence ID" value="AKI81518.1"/>
    <property type="molecule type" value="Genomic_DNA"/>
</dbReference>
<dbReference type="Proteomes" id="UP000241474">
    <property type="component" value="Segment"/>
</dbReference>
<dbReference type="KEGG" id="vg:9925507"/>
<dbReference type="InterPro" id="IPR029058">
    <property type="entry name" value="AB_hydrolase_fold"/>
</dbReference>
<evidence type="ECO:0000313" key="4">
    <source>
        <dbReference type="EMBL" id="AKI81518.1"/>
    </source>
</evidence>
<dbReference type="EMBL" id="HQ336222">
    <property type="protein sequence ID" value="ADO18891.1"/>
    <property type="molecule type" value="Genomic_DNA"/>
</dbReference>
<reference evidence="2 5" key="1">
    <citation type="journal article" date="2011" name="Virol. J.">
        <title>Breaking the 1000-gene barrier for Mimivirus using ultra-deep genome and transcriptome sequencing.</title>
        <authorList>
            <person name="Legendre M."/>
            <person name="Santini S."/>
            <person name="Rico A."/>
            <person name="Abergel C."/>
            <person name="Claverie J.M."/>
        </authorList>
    </citation>
    <scope>NUCLEOTIDE SEQUENCE [LARGE SCALE GENOMIC DNA]</scope>
</reference>
<dbReference type="SUPFAM" id="SSF53474">
    <property type="entry name" value="alpha/beta-Hydrolases"/>
    <property type="match status" value="1"/>
</dbReference>
<reference evidence="6 7" key="2">
    <citation type="submission" date="2014-10" db="EMBL/GenBank/DDBJ databases">
        <title>Pan-genome analysis of Brazilian lineage A amoebal mimiviruses.</title>
        <authorList>
            <person name="Assis F.L."/>
            <person name="Abrahao J.S."/>
            <person name="Kroon E.G."/>
            <person name="Dornas F.P."/>
            <person name="Andrade K.R."/>
            <person name="Borato P.V.M."/>
            <person name="Pilotto M.R."/>
            <person name="Benamar S."/>
            <person name="LaScola B."/>
            <person name="Colson P."/>
        </authorList>
    </citation>
    <scope>NUCLEOTIDE SEQUENCE [LARGE SCALE GENOMIC DNA]</scope>
    <source>
        <strain evidence="4 7">Amazonia</strain>
        <strain evidence="3 6">Oyster</strain>
    </source>
</reference>
<evidence type="ECO:0000313" key="2">
    <source>
        <dbReference type="EMBL" id="ADO18891.1"/>
    </source>
</evidence>
<sequence length="312" mass="36132">MDNDDYIWLDYLTVEQPNQEKTDISVKHYYGIDIKTDKYLQNAIDIWELINKYGKKYFCNYGGETFQINIGDRFYVAHFPSQCLNNGCKYPVLIFLHGLTGYSWHSALDKTGLIELANQNNFIVLFGQGNGEITRPVRDKYGGVSFGDIYWQIENPELDMDYIRNVMNLQGTIEYCRQDDLNLLELRKMFSDKIYLIGYSNGAMYSFNMCFYDLHFSGICSMMGGYGGLAGYSNSKISEIVDRPINISLDIPIIILSGSLDEYLPASKKAFDILLGKNFSNVKFLSIPDRKHTYSRDFEKYIWEFFFTSTKN</sequence>
<evidence type="ECO:0000259" key="1">
    <source>
        <dbReference type="Pfam" id="PF02230"/>
    </source>
</evidence>
<dbReference type="RefSeq" id="YP_003987376.1">
    <property type="nucleotide sequence ID" value="NC_014649.1"/>
</dbReference>
<dbReference type="Gene3D" id="3.40.50.1820">
    <property type="entry name" value="alpha/beta hydrolase"/>
    <property type="match status" value="1"/>
</dbReference>
<name>A0A0G2Y1R3_MIMIV</name>
<dbReference type="Proteomes" id="UP000201519">
    <property type="component" value="Segment"/>
</dbReference>
<evidence type="ECO:0000313" key="6">
    <source>
        <dbReference type="Proteomes" id="UP000241474"/>
    </source>
</evidence>
<feature type="domain" description="Phospholipase/carboxylesterase/thioesterase" evidence="1">
    <location>
        <begin position="91"/>
        <end position="298"/>
    </location>
</feature>
<dbReference type="EMBL" id="KM982401">
    <property type="protein sequence ID" value="AKI79630.1"/>
    <property type="molecule type" value="Genomic_DNA"/>
</dbReference>
<dbReference type="EC" id="3.-.-.-" evidence="2"/>
<dbReference type="InterPro" id="IPR003140">
    <property type="entry name" value="PLipase/COase/thioEstase"/>
</dbReference>
<dbReference type="GeneID" id="9925507"/>
<keyword evidence="2" id="KW-0378">Hydrolase</keyword>
<dbReference type="Pfam" id="PF02230">
    <property type="entry name" value="Abhydrolase_2"/>
    <property type="match status" value="1"/>
</dbReference>
<organismHost>
    <name type="scientific">Acanthamoeba polyphaga</name>
    <name type="common">Amoeba</name>
    <dbReference type="NCBI Taxonomy" id="5757"/>
</organismHost>
<evidence type="ECO:0000313" key="5">
    <source>
        <dbReference type="Proteomes" id="UP000201519"/>
    </source>
</evidence>
<dbReference type="GO" id="GO:0016787">
    <property type="term" value="F:hydrolase activity"/>
    <property type="evidence" value="ECO:0007669"/>
    <property type="project" value="UniProtKB-KW"/>
</dbReference>
<accession>A0A0G2Y1R3</accession>
<protein>
    <submittedName>
        <fullName evidence="3">Putative hydrolase</fullName>
    </submittedName>
    <submittedName>
        <fullName evidence="2">Uncharacterized hydrolase</fullName>
        <ecNumber evidence="2">3.-.-.-</ecNumber>
    </submittedName>
</protein>
<accession>E3VY38</accession>
<dbReference type="Proteomes" id="UP000274448">
    <property type="component" value="Segment"/>
</dbReference>
<proteinExistence type="predicted"/>
<evidence type="ECO:0000313" key="3">
    <source>
        <dbReference type="EMBL" id="AKI79630.1"/>
    </source>
</evidence>
<keyword evidence="5" id="KW-1185">Reference proteome</keyword>
<dbReference type="OrthoDB" id="17603at10239"/>